<evidence type="ECO:0000259" key="4">
    <source>
        <dbReference type="Pfam" id="PF01464"/>
    </source>
</evidence>
<dbReference type="GO" id="GO:0000270">
    <property type="term" value="P:peptidoglycan metabolic process"/>
    <property type="evidence" value="ECO:0007669"/>
    <property type="project" value="InterPro"/>
</dbReference>
<protein>
    <recommendedName>
        <fullName evidence="4">Transglycosylase SLT domain-containing protein</fullName>
    </recommendedName>
</protein>
<dbReference type="PANTHER" id="PTHR37423">
    <property type="entry name" value="SOLUBLE LYTIC MUREIN TRANSGLYCOSYLASE-RELATED"/>
    <property type="match status" value="1"/>
</dbReference>
<dbReference type="InterPro" id="IPR023346">
    <property type="entry name" value="Lysozyme-like_dom_sf"/>
</dbReference>
<dbReference type="PANTHER" id="PTHR37423:SF2">
    <property type="entry name" value="MEMBRANE-BOUND LYTIC MUREIN TRANSGLYCOSYLASE C"/>
    <property type="match status" value="1"/>
</dbReference>
<dbReference type="PROSITE" id="PS00922">
    <property type="entry name" value="TRANSGLYCOSYLASE"/>
    <property type="match status" value="1"/>
</dbReference>
<comment type="caution">
    <text evidence="5">The sequence shown here is derived from an EMBL/GenBank/DDBJ whole genome shotgun (WGS) entry which is preliminary data.</text>
</comment>
<dbReference type="CDD" id="cd13401">
    <property type="entry name" value="Slt70-like"/>
    <property type="match status" value="1"/>
</dbReference>
<dbReference type="GO" id="GO:0004553">
    <property type="term" value="F:hydrolase activity, hydrolyzing O-glycosyl compounds"/>
    <property type="evidence" value="ECO:0007669"/>
    <property type="project" value="InterPro"/>
</dbReference>
<dbReference type="GO" id="GO:0016020">
    <property type="term" value="C:membrane"/>
    <property type="evidence" value="ECO:0007669"/>
    <property type="project" value="InterPro"/>
</dbReference>
<comment type="similarity">
    <text evidence="2">Belongs to the virb1 family.</text>
</comment>
<dbReference type="GO" id="GO:0042597">
    <property type="term" value="C:periplasmic space"/>
    <property type="evidence" value="ECO:0007669"/>
    <property type="project" value="InterPro"/>
</dbReference>
<dbReference type="AlphaFoldDB" id="A0A2W2AL30"/>
<dbReference type="SUPFAM" id="SSF48435">
    <property type="entry name" value="Bacterial muramidases"/>
    <property type="match status" value="1"/>
</dbReference>
<gene>
    <name evidence="5" type="ORF">DK847_13745</name>
</gene>
<evidence type="ECO:0000313" key="5">
    <source>
        <dbReference type="EMBL" id="PZF76255.1"/>
    </source>
</evidence>
<dbReference type="InterPro" id="IPR008258">
    <property type="entry name" value="Transglycosylase_SLT_dom_1"/>
</dbReference>
<dbReference type="SUPFAM" id="SSF53955">
    <property type="entry name" value="Lysozyme-like"/>
    <property type="match status" value="1"/>
</dbReference>
<sequence>MQRAQLAPSGGSRRLKDVIGSFMRINRFLRISLIALAATTAMVTPGFVSQSGMVLAASEPSSAAVEAARLALKGDFVAAGQAAQRSGDEAAIKLVELIYLRDHPNDAGYQRILAFLDTAPKWPLSEALLKRAERSLYVNKESSELILAHFARRKPVTDEGSLALARALLATGDTKGARAQVQKVWADPEATAELEKQVAAEFGDLLTEDDNKRRMWRLVYAQETNAAIRAAKRLPSEYQKAAAVAQKLVRGEKGADKLYAGLPSAMRQQLGMRYALARYHRVNDNYSKAREVLLGVPGDADKIGDAEAWWIERRIVARRSVGLDDNKAARKAAYKISAAHGFADGDEAVEGEFLAGWIALRSLNDPETALRHFQRLAAIAPSRTEKARAGYWTGRAYEAMGDKGSAKAAYREASAYSTIYYGQLAREKIGLGKVPEEIESGKASSAAQARVAQDEVVRAFKIMTEAGTKNDLYMFLWSFANRFDTTDEMNAVASIVWDAGGATMAVRLAKAAAAQNVDIDSWGYPVRALPDWKQVGKPIEKPMVYALARQESEFNPNAGSKVGAQGLMQIMPGTAKLIAKQHGIKYNPSQLMNPELNVTLGAAHLGDLVADHGGSYVLTLVSYNAGPRRSREWIKEYGDFRAGQVDPVDWVESIPFQETRQYVQKVMQNLHVYRSRLAPKTVRPMTADLMRGARTDSLNVASTSAAPEAAAPEATADAAPQGCAKSSIASLITGCD</sequence>
<organism evidence="5 6">
    <name type="scientific">Aestuariivirga litoralis</name>
    <dbReference type="NCBI Taxonomy" id="2650924"/>
    <lineage>
        <taxon>Bacteria</taxon>
        <taxon>Pseudomonadati</taxon>
        <taxon>Pseudomonadota</taxon>
        <taxon>Alphaproteobacteria</taxon>
        <taxon>Hyphomicrobiales</taxon>
        <taxon>Aestuariivirgaceae</taxon>
        <taxon>Aestuariivirga</taxon>
    </lineage>
</organism>
<dbReference type="Gene3D" id="1.10.530.10">
    <property type="match status" value="1"/>
</dbReference>
<accession>A0A2W2AL30</accession>
<name>A0A2W2AL30_9HYPH</name>
<evidence type="ECO:0000313" key="6">
    <source>
        <dbReference type="Proteomes" id="UP000248795"/>
    </source>
</evidence>
<keyword evidence="3" id="KW-0732">Signal</keyword>
<feature type="domain" description="Transglycosylase SLT" evidence="4">
    <location>
        <begin position="538"/>
        <end position="639"/>
    </location>
</feature>
<dbReference type="EMBL" id="QKVK01000006">
    <property type="protein sequence ID" value="PZF76255.1"/>
    <property type="molecule type" value="Genomic_DNA"/>
</dbReference>
<dbReference type="GO" id="GO:0008933">
    <property type="term" value="F:peptidoglycan lytic transglycosylase activity"/>
    <property type="evidence" value="ECO:0007669"/>
    <property type="project" value="InterPro"/>
</dbReference>
<dbReference type="Pfam" id="PF01464">
    <property type="entry name" value="SLT"/>
    <property type="match status" value="1"/>
</dbReference>
<evidence type="ECO:0000256" key="2">
    <source>
        <dbReference type="ARBA" id="ARBA00009387"/>
    </source>
</evidence>
<dbReference type="Proteomes" id="UP000248795">
    <property type="component" value="Unassembled WGS sequence"/>
</dbReference>
<dbReference type="InterPro" id="IPR000189">
    <property type="entry name" value="Transglyc_AS"/>
</dbReference>
<dbReference type="InterPro" id="IPR008939">
    <property type="entry name" value="Lytic_TGlycosylase_superhlx_U"/>
</dbReference>
<comment type="similarity">
    <text evidence="1">Belongs to the transglycosylase Slt family.</text>
</comment>
<proteinExistence type="inferred from homology"/>
<reference evidence="6" key="1">
    <citation type="submission" date="2018-06" db="EMBL/GenBank/DDBJ databases">
        <title>Aestuariibacter litoralis strain KCTC 52945T.</title>
        <authorList>
            <person name="Li X."/>
            <person name="Salam N."/>
            <person name="Li J.-L."/>
            <person name="Chen Y.-M."/>
            <person name="Yang Z.-W."/>
            <person name="Zhang L.-Y."/>
            <person name="Han M.-X."/>
            <person name="Xiao M."/>
            <person name="Li W.-J."/>
        </authorList>
    </citation>
    <scope>NUCLEOTIDE SEQUENCE [LARGE SCALE GENOMIC DNA]</scope>
    <source>
        <strain evidence="6">KCTC 52945</strain>
    </source>
</reference>
<evidence type="ECO:0000256" key="1">
    <source>
        <dbReference type="ARBA" id="ARBA00007734"/>
    </source>
</evidence>
<dbReference type="Gene3D" id="1.25.20.10">
    <property type="entry name" value="Bacterial muramidases"/>
    <property type="match status" value="1"/>
</dbReference>
<keyword evidence="6" id="KW-1185">Reference proteome</keyword>
<evidence type="ECO:0000256" key="3">
    <source>
        <dbReference type="ARBA" id="ARBA00022729"/>
    </source>
</evidence>